<dbReference type="GO" id="GO:0032259">
    <property type="term" value="P:methylation"/>
    <property type="evidence" value="ECO:0007669"/>
    <property type="project" value="UniProtKB-KW"/>
</dbReference>
<dbReference type="SUPFAM" id="SSF53335">
    <property type="entry name" value="S-adenosyl-L-methionine-dependent methyltransferases"/>
    <property type="match status" value="1"/>
</dbReference>
<accession>A0A3B0Z4S9</accession>
<dbReference type="InterPro" id="IPR005271">
    <property type="entry name" value="CmoA"/>
</dbReference>
<keyword evidence="2" id="KW-0949">S-adenosyl-L-methionine</keyword>
<name>A0A3B0Z4S9_9ZZZZ</name>
<protein>
    <submittedName>
        <fullName evidence="4">tRNA (Cmo5U34)-methyltransferase</fullName>
    </submittedName>
</protein>
<dbReference type="AlphaFoldDB" id="A0A3B0Z4S9"/>
<organism evidence="4">
    <name type="scientific">hydrothermal vent metagenome</name>
    <dbReference type="NCBI Taxonomy" id="652676"/>
    <lineage>
        <taxon>unclassified sequences</taxon>
        <taxon>metagenomes</taxon>
        <taxon>ecological metagenomes</taxon>
    </lineage>
</organism>
<proteinExistence type="inferred from homology"/>
<evidence type="ECO:0000259" key="3">
    <source>
        <dbReference type="Pfam" id="PF13649"/>
    </source>
</evidence>
<dbReference type="Pfam" id="PF13649">
    <property type="entry name" value="Methyltransf_25"/>
    <property type="match status" value="1"/>
</dbReference>
<reference evidence="4" key="1">
    <citation type="submission" date="2018-06" db="EMBL/GenBank/DDBJ databases">
        <authorList>
            <person name="Zhirakovskaya E."/>
        </authorList>
    </citation>
    <scope>NUCLEOTIDE SEQUENCE</scope>
</reference>
<sequence>MKPDAIYASPLDEIVDFQFDDNVASVFPDMIKRSVPGYSTVIATTGVLAKRYFSTDSRIYDLGCSLGAATLTMRKALQGEQGEIIAVDNSASMIERAKALVAQDPADFPLHFQQADICDIEIKDASMVVLNYTLQFISPAQRQGLVDNIFQGLRPGGILVLSEKISFDDAHKQSLFIDLHHSFKKANGYSELEISQKRQAIDNVLIPETIPQHRQRLIQAGFSSADVWFQCFNFASLLAVK</sequence>
<dbReference type="NCBIfam" id="TIGR00740">
    <property type="entry name" value="carboxy-S-adenosyl-L-methionine synthase CmoA"/>
    <property type="match status" value="1"/>
</dbReference>
<feature type="domain" description="Methyltransferase" evidence="3">
    <location>
        <begin position="59"/>
        <end position="157"/>
    </location>
</feature>
<keyword evidence="4" id="KW-0489">Methyltransferase</keyword>
<dbReference type="NCBIfam" id="NF011995">
    <property type="entry name" value="PRK15451.1"/>
    <property type="match status" value="1"/>
</dbReference>
<evidence type="ECO:0000256" key="2">
    <source>
        <dbReference type="ARBA" id="ARBA00022691"/>
    </source>
</evidence>
<dbReference type="GO" id="GO:0008168">
    <property type="term" value="F:methyltransferase activity"/>
    <property type="evidence" value="ECO:0007669"/>
    <property type="project" value="UniProtKB-KW"/>
</dbReference>
<dbReference type="CDD" id="cd02440">
    <property type="entry name" value="AdoMet_MTases"/>
    <property type="match status" value="1"/>
</dbReference>
<keyword evidence="1 4" id="KW-0808">Transferase</keyword>
<dbReference type="InterPro" id="IPR041698">
    <property type="entry name" value="Methyltransf_25"/>
</dbReference>
<dbReference type="HAMAP" id="MF_01589">
    <property type="entry name" value="Cx_SAM_synthase"/>
    <property type="match status" value="1"/>
</dbReference>
<dbReference type="PANTHER" id="PTHR43861">
    <property type="entry name" value="TRANS-ACONITATE 2-METHYLTRANSFERASE-RELATED"/>
    <property type="match status" value="1"/>
</dbReference>
<evidence type="ECO:0000313" key="4">
    <source>
        <dbReference type="EMBL" id="VAW86541.1"/>
    </source>
</evidence>
<dbReference type="Gene3D" id="3.40.50.150">
    <property type="entry name" value="Vaccinia Virus protein VP39"/>
    <property type="match status" value="1"/>
</dbReference>
<dbReference type="InterPro" id="IPR029063">
    <property type="entry name" value="SAM-dependent_MTases_sf"/>
</dbReference>
<gene>
    <name evidence="4" type="ORF">MNBD_GAMMA18-474</name>
</gene>
<dbReference type="EMBL" id="UOFP01000144">
    <property type="protein sequence ID" value="VAW86541.1"/>
    <property type="molecule type" value="Genomic_DNA"/>
</dbReference>
<dbReference type="GO" id="GO:0002098">
    <property type="term" value="P:tRNA wobble uridine modification"/>
    <property type="evidence" value="ECO:0007669"/>
    <property type="project" value="InterPro"/>
</dbReference>
<evidence type="ECO:0000256" key="1">
    <source>
        <dbReference type="ARBA" id="ARBA00022679"/>
    </source>
</evidence>
<dbReference type="PIRSF" id="PIRSF006325">
    <property type="entry name" value="MeTrfase_bac"/>
    <property type="match status" value="1"/>
</dbReference>
<dbReference type="PANTHER" id="PTHR43861:SF2">
    <property type="entry name" value="CARBOXY-S-ADENOSYL-L-METHIONINE SYNTHASE"/>
    <property type="match status" value="1"/>
</dbReference>